<accession>A0A7W3XUH4</accession>
<comment type="caution">
    <text evidence="1">The sequence shown here is derived from an EMBL/GenBank/DDBJ whole genome shotgun (WGS) entry which is preliminary data.</text>
</comment>
<keyword evidence="2" id="KW-1185">Reference proteome</keyword>
<name>A0A7W3XUH4_9BACL</name>
<sequence length="142" mass="16005">MNSRRGIPLPSLPRHVLVAKKFKQDGVGIILGIALLFMEVGVPPYERKCGNKLFFSSFSIFGYICHRVGLFSWGVLIPRIPCPISTLSKGLRELFPLMNLVFYQVSIQKAPPNISSASSLCMAVSYSPRTLRFKYHRLFLDV</sequence>
<gene>
    <name evidence="1" type="ORF">FHR92_005394</name>
</gene>
<dbReference type="EMBL" id="JACJIP010000077">
    <property type="protein sequence ID" value="MBA9088847.1"/>
    <property type="molecule type" value="Genomic_DNA"/>
</dbReference>
<protein>
    <submittedName>
        <fullName evidence="1">Uncharacterized protein</fullName>
    </submittedName>
</protein>
<dbReference type="AlphaFoldDB" id="A0A7W3XUH4"/>
<organism evidence="1 2">
    <name type="scientific">Fontibacillus solani</name>
    <dbReference type="NCBI Taxonomy" id="1572857"/>
    <lineage>
        <taxon>Bacteria</taxon>
        <taxon>Bacillati</taxon>
        <taxon>Bacillota</taxon>
        <taxon>Bacilli</taxon>
        <taxon>Bacillales</taxon>
        <taxon>Paenibacillaceae</taxon>
        <taxon>Fontibacillus</taxon>
    </lineage>
</organism>
<evidence type="ECO:0000313" key="2">
    <source>
        <dbReference type="Proteomes" id="UP000567067"/>
    </source>
</evidence>
<reference evidence="1 2" key="1">
    <citation type="submission" date="2020-08" db="EMBL/GenBank/DDBJ databases">
        <title>Genomic Encyclopedia of Type Strains, Phase III (KMG-III): the genomes of soil and plant-associated and newly described type strains.</title>
        <authorList>
            <person name="Whitman W."/>
        </authorList>
    </citation>
    <scope>NUCLEOTIDE SEQUENCE [LARGE SCALE GENOMIC DNA]</scope>
    <source>
        <strain evidence="1 2">CECT 8693</strain>
    </source>
</reference>
<dbReference type="Proteomes" id="UP000567067">
    <property type="component" value="Unassembled WGS sequence"/>
</dbReference>
<evidence type="ECO:0000313" key="1">
    <source>
        <dbReference type="EMBL" id="MBA9088847.1"/>
    </source>
</evidence>
<proteinExistence type="predicted"/>